<name>A0ABX8V5M9_9BACT</name>
<organism evidence="10 11">
    <name type="scientific">Candidatus Rhabdochlamydia oedothoracis</name>
    <dbReference type="NCBI Taxonomy" id="2720720"/>
    <lineage>
        <taxon>Bacteria</taxon>
        <taxon>Pseudomonadati</taxon>
        <taxon>Chlamydiota</taxon>
        <taxon>Chlamydiia</taxon>
        <taxon>Parachlamydiales</taxon>
        <taxon>Candidatus Rhabdochlamydiaceae</taxon>
        <taxon>Candidatus Rhabdochlamydia</taxon>
    </lineage>
</organism>
<feature type="transmembrane region" description="Helical" evidence="9">
    <location>
        <begin position="158"/>
        <end position="181"/>
    </location>
</feature>
<evidence type="ECO:0000256" key="9">
    <source>
        <dbReference type="HAMAP-Rule" id="MF_00154"/>
    </source>
</evidence>
<comment type="function">
    <text evidence="9">Converts heme B (protoheme IX) to heme O by substitution of the vinyl group on carbon 2 of heme B porphyrin ring with a hydroxyethyl farnesyl side group.</text>
</comment>
<evidence type="ECO:0000256" key="3">
    <source>
        <dbReference type="ARBA" id="ARBA00022679"/>
    </source>
</evidence>
<keyword evidence="5 9" id="KW-1133">Transmembrane helix</keyword>
<dbReference type="Pfam" id="PF01040">
    <property type="entry name" value="UbiA"/>
    <property type="match status" value="1"/>
</dbReference>
<dbReference type="PANTHER" id="PTHR43448">
    <property type="entry name" value="PROTOHEME IX FARNESYLTRANSFERASE, MITOCHONDRIAL"/>
    <property type="match status" value="1"/>
</dbReference>
<dbReference type="InterPro" id="IPR030470">
    <property type="entry name" value="UbiA_prenylTrfase_CS"/>
</dbReference>
<keyword evidence="3 9" id="KW-0808">Transferase</keyword>
<evidence type="ECO:0000256" key="5">
    <source>
        <dbReference type="ARBA" id="ARBA00022989"/>
    </source>
</evidence>
<feature type="transmembrane region" description="Helical" evidence="9">
    <location>
        <begin position="79"/>
        <end position="100"/>
    </location>
</feature>
<feature type="transmembrane region" description="Helical" evidence="9">
    <location>
        <begin position="262"/>
        <end position="281"/>
    </location>
</feature>
<comment type="similarity">
    <text evidence="9">Belongs to the UbiA prenyltransferase family. Protoheme IX farnesyltransferase subfamily.</text>
</comment>
<keyword evidence="7 9" id="KW-0472">Membrane</keyword>
<dbReference type="Gene3D" id="1.10.357.140">
    <property type="entry name" value="UbiA prenyltransferase"/>
    <property type="match status" value="1"/>
</dbReference>
<proteinExistence type="inferred from homology"/>
<keyword evidence="4 9" id="KW-0812">Transmembrane</keyword>
<feature type="transmembrane region" description="Helical" evidence="9">
    <location>
        <begin position="229"/>
        <end position="250"/>
    </location>
</feature>
<evidence type="ECO:0000256" key="4">
    <source>
        <dbReference type="ARBA" id="ARBA00022692"/>
    </source>
</evidence>
<feature type="transmembrane region" description="Helical" evidence="9">
    <location>
        <begin position="106"/>
        <end position="125"/>
    </location>
</feature>
<dbReference type="PANTHER" id="PTHR43448:SF2">
    <property type="entry name" value="PROTOHEME IX FARNESYLTRANSFERASE, MITOCHONDRIAL"/>
    <property type="match status" value="1"/>
</dbReference>
<dbReference type="InterPro" id="IPR000537">
    <property type="entry name" value="UbiA_prenyltransferase"/>
</dbReference>
<protein>
    <recommendedName>
        <fullName evidence="9">Protoheme IX farnesyltransferase</fullName>
        <ecNumber evidence="9">2.5.1.141</ecNumber>
    </recommendedName>
    <alternativeName>
        <fullName evidence="9">Heme B farnesyltransferase</fullName>
    </alternativeName>
    <alternativeName>
        <fullName evidence="9">Heme O synthase</fullName>
    </alternativeName>
</protein>
<comment type="catalytic activity">
    <reaction evidence="8 9">
        <text>heme b + (2E,6E)-farnesyl diphosphate + H2O = Fe(II)-heme o + diphosphate</text>
        <dbReference type="Rhea" id="RHEA:28070"/>
        <dbReference type="ChEBI" id="CHEBI:15377"/>
        <dbReference type="ChEBI" id="CHEBI:33019"/>
        <dbReference type="ChEBI" id="CHEBI:60344"/>
        <dbReference type="ChEBI" id="CHEBI:60530"/>
        <dbReference type="ChEBI" id="CHEBI:175763"/>
        <dbReference type="EC" id="2.5.1.141"/>
    </reaction>
</comment>
<evidence type="ECO:0000313" key="11">
    <source>
        <dbReference type="Proteomes" id="UP000826014"/>
    </source>
</evidence>
<dbReference type="RefSeq" id="WP_245397490.1">
    <property type="nucleotide sequence ID" value="NZ_CP075587.1"/>
</dbReference>
<sequence length="282" mass="31601">MIKTYFMLTKPGIIFGNAITALGGFILASKAQIDPWLFLATLMGLSLLIASACVFNNYIDRNIDKMMERTKNRALARGIISLQKAIIFAIFLGLFGILLLMLYTNLLTTIIALTGFFIYVILYSLSKHRSSYATAIGSISGGIPPVVGYCAVVDRFDMGAFLLFMIVALWQMPHFFAIAMYRLDDYVAASIPVLPVKRGIYITKVHMLLYIMAFLIPVCMLMLWGYTGYAYLIVMGLIGISWLLLCIKGFKNTNDKLFGRQMFRFSIVVIMMLCIMISISIA</sequence>
<feature type="transmembrane region" description="Helical" evidence="9">
    <location>
        <begin position="201"/>
        <end position="223"/>
    </location>
</feature>
<evidence type="ECO:0000256" key="2">
    <source>
        <dbReference type="ARBA" id="ARBA00022475"/>
    </source>
</evidence>
<keyword evidence="11" id="KW-1185">Reference proteome</keyword>
<keyword evidence="2 9" id="KW-1003">Cell membrane</keyword>
<dbReference type="GO" id="GO:0008495">
    <property type="term" value="F:protoheme IX farnesyltransferase activity"/>
    <property type="evidence" value="ECO:0007669"/>
    <property type="project" value="UniProtKB-EC"/>
</dbReference>
<comment type="subcellular location">
    <subcellularLocation>
        <location evidence="9">Cell membrane</location>
        <topology evidence="9">Multi-pass membrane protein</topology>
    </subcellularLocation>
    <subcellularLocation>
        <location evidence="1">Membrane</location>
        <topology evidence="1">Multi-pass membrane protein</topology>
    </subcellularLocation>
</comment>
<feature type="transmembrane region" description="Helical" evidence="9">
    <location>
        <begin position="36"/>
        <end position="59"/>
    </location>
</feature>
<dbReference type="NCBIfam" id="NF003348">
    <property type="entry name" value="PRK04375.1-1"/>
    <property type="match status" value="1"/>
</dbReference>
<comment type="pathway">
    <text evidence="9">Porphyrin-containing compound metabolism; heme O biosynthesis; heme O from protoheme: step 1/1.</text>
</comment>
<evidence type="ECO:0000256" key="8">
    <source>
        <dbReference type="ARBA" id="ARBA00047690"/>
    </source>
</evidence>
<dbReference type="Proteomes" id="UP000826014">
    <property type="component" value="Chromosome"/>
</dbReference>
<accession>A0ABX8V5M9</accession>
<dbReference type="InterPro" id="IPR044878">
    <property type="entry name" value="UbiA_sf"/>
</dbReference>
<evidence type="ECO:0000256" key="7">
    <source>
        <dbReference type="ARBA" id="ARBA00023136"/>
    </source>
</evidence>
<evidence type="ECO:0000256" key="1">
    <source>
        <dbReference type="ARBA" id="ARBA00004141"/>
    </source>
</evidence>
<reference evidence="10 11" key="1">
    <citation type="journal article" date="2022" name="bioRxiv">
        <title>Ecology and evolution of chlamydial symbionts of arthropods.</title>
        <authorList>
            <person name="Halter T."/>
            <person name="Koestlbacher S."/>
            <person name="Collingro A."/>
            <person name="Sixt B.S."/>
            <person name="Toenshoff E.R."/>
            <person name="Hendrickx F."/>
            <person name="Kostanjsek R."/>
            <person name="Horn M."/>
        </authorList>
    </citation>
    <scope>NUCLEOTIDE SEQUENCE [LARGE SCALE GENOMIC DNA]</scope>
    <source>
        <strain evidence="10">W744xW776</strain>
    </source>
</reference>
<feature type="transmembrane region" description="Helical" evidence="9">
    <location>
        <begin position="132"/>
        <end position="152"/>
    </location>
</feature>
<evidence type="ECO:0000256" key="6">
    <source>
        <dbReference type="ARBA" id="ARBA00023133"/>
    </source>
</evidence>
<dbReference type="PROSITE" id="PS00943">
    <property type="entry name" value="UBIA"/>
    <property type="match status" value="1"/>
</dbReference>
<dbReference type="EMBL" id="CP075587">
    <property type="protein sequence ID" value="QYF48882.1"/>
    <property type="molecule type" value="Genomic_DNA"/>
</dbReference>
<evidence type="ECO:0000313" key="10">
    <source>
        <dbReference type="EMBL" id="QYF48882.1"/>
    </source>
</evidence>
<dbReference type="NCBIfam" id="TIGR01473">
    <property type="entry name" value="cyoE_ctaB"/>
    <property type="match status" value="1"/>
</dbReference>
<keyword evidence="6 9" id="KW-0350">Heme biosynthesis</keyword>
<dbReference type="HAMAP" id="MF_00154">
    <property type="entry name" value="CyoE_CtaB"/>
    <property type="match status" value="1"/>
</dbReference>
<gene>
    <name evidence="9" type="primary">ctaB</name>
    <name evidence="10" type="ORF">RHABOEDO_001119</name>
</gene>
<dbReference type="InterPro" id="IPR006369">
    <property type="entry name" value="Protohaem_IX_farnesylTrfase"/>
</dbReference>
<feature type="transmembrane region" description="Helical" evidence="9">
    <location>
        <begin position="12"/>
        <end position="30"/>
    </location>
</feature>
<dbReference type="EC" id="2.5.1.141" evidence="9"/>
<dbReference type="CDD" id="cd13957">
    <property type="entry name" value="PT_UbiA_Cox10"/>
    <property type="match status" value="1"/>
</dbReference>
<comment type="miscellaneous">
    <text evidence="9">Carbon 2 of the heme B porphyrin ring is defined according to the Fischer nomenclature.</text>
</comment>